<protein>
    <submittedName>
        <fullName evidence="1">Uncharacterized protein</fullName>
    </submittedName>
</protein>
<evidence type="ECO:0000313" key="1">
    <source>
        <dbReference type="EMBL" id="KIM92536.1"/>
    </source>
</evidence>
<dbReference type="AlphaFoldDB" id="A0A0C3GPS5"/>
<dbReference type="EMBL" id="KN832923">
    <property type="protein sequence ID" value="KIM92536.1"/>
    <property type="molecule type" value="Genomic_DNA"/>
</dbReference>
<keyword evidence="2" id="KW-1185">Reference proteome</keyword>
<sequence>MAYCCRFGPLSASPQIPYVYEHMCATVFPYDEGGRKCAIVFPYDVCFESILSQLCQL</sequence>
<evidence type="ECO:0000313" key="2">
    <source>
        <dbReference type="Proteomes" id="UP000054321"/>
    </source>
</evidence>
<reference evidence="1 2" key="1">
    <citation type="submission" date="2014-04" db="EMBL/GenBank/DDBJ databases">
        <authorList>
            <consortium name="DOE Joint Genome Institute"/>
            <person name="Kuo A."/>
            <person name="Martino E."/>
            <person name="Perotto S."/>
            <person name="Kohler A."/>
            <person name="Nagy L.G."/>
            <person name="Floudas D."/>
            <person name="Copeland A."/>
            <person name="Barry K.W."/>
            <person name="Cichocki N."/>
            <person name="Veneault-Fourrey C."/>
            <person name="LaButti K."/>
            <person name="Lindquist E.A."/>
            <person name="Lipzen A."/>
            <person name="Lundell T."/>
            <person name="Morin E."/>
            <person name="Murat C."/>
            <person name="Sun H."/>
            <person name="Tunlid A."/>
            <person name="Henrissat B."/>
            <person name="Grigoriev I.V."/>
            <person name="Hibbett D.S."/>
            <person name="Martin F."/>
            <person name="Nordberg H.P."/>
            <person name="Cantor M.N."/>
            <person name="Hua S.X."/>
        </authorList>
    </citation>
    <scope>NUCLEOTIDE SEQUENCE [LARGE SCALE GENOMIC DNA]</scope>
    <source>
        <strain evidence="1 2">Zn</strain>
    </source>
</reference>
<proteinExistence type="predicted"/>
<name>A0A0C3GPS5_OIDMZ</name>
<dbReference type="InParanoid" id="A0A0C3GPS5"/>
<gene>
    <name evidence="1" type="ORF">OIDMADRAFT_21696</name>
</gene>
<dbReference type="HOGENOM" id="CLU_2997049_0_0_1"/>
<reference evidence="2" key="2">
    <citation type="submission" date="2015-01" db="EMBL/GenBank/DDBJ databases">
        <title>Evolutionary Origins and Diversification of the Mycorrhizal Mutualists.</title>
        <authorList>
            <consortium name="DOE Joint Genome Institute"/>
            <consortium name="Mycorrhizal Genomics Consortium"/>
            <person name="Kohler A."/>
            <person name="Kuo A."/>
            <person name="Nagy L.G."/>
            <person name="Floudas D."/>
            <person name="Copeland A."/>
            <person name="Barry K.W."/>
            <person name="Cichocki N."/>
            <person name="Veneault-Fourrey C."/>
            <person name="LaButti K."/>
            <person name="Lindquist E.A."/>
            <person name="Lipzen A."/>
            <person name="Lundell T."/>
            <person name="Morin E."/>
            <person name="Murat C."/>
            <person name="Riley R."/>
            <person name="Ohm R."/>
            <person name="Sun H."/>
            <person name="Tunlid A."/>
            <person name="Henrissat B."/>
            <person name="Grigoriev I.V."/>
            <person name="Hibbett D.S."/>
            <person name="Martin F."/>
        </authorList>
    </citation>
    <scope>NUCLEOTIDE SEQUENCE [LARGE SCALE GENOMIC DNA]</scope>
    <source>
        <strain evidence="2">Zn</strain>
    </source>
</reference>
<dbReference type="Proteomes" id="UP000054321">
    <property type="component" value="Unassembled WGS sequence"/>
</dbReference>
<accession>A0A0C3GPS5</accession>
<organism evidence="1 2">
    <name type="scientific">Oidiodendron maius (strain Zn)</name>
    <dbReference type="NCBI Taxonomy" id="913774"/>
    <lineage>
        <taxon>Eukaryota</taxon>
        <taxon>Fungi</taxon>
        <taxon>Dikarya</taxon>
        <taxon>Ascomycota</taxon>
        <taxon>Pezizomycotina</taxon>
        <taxon>Leotiomycetes</taxon>
        <taxon>Leotiomycetes incertae sedis</taxon>
        <taxon>Myxotrichaceae</taxon>
        <taxon>Oidiodendron</taxon>
    </lineage>
</organism>